<organism evidence="2">
    <name type="scientific">Arundo donax</name>
    <name type="common">Giant reed</name>
    <name type="synonym">Donax arundinaceus</name>
    <dbReference type="NCBI Taxonomy" id="35708"/>
    <lineage>
        <taxon>Eukaryota</taxon>
        <taxon>Viridiplantae</taxon>
        <taxon>Streptophyta</taxon>
        <taxon>Embryophyta</taxon>
        <taxon>Tracheophyta</taxon>
        <taxon>Spermatophyta</taxon>
        <taxon>Magnoliopsida</taxon>
        <taxon>Liliopsida</taxon>
        <taxon>Poales</taxon>
        <taxon>Poaceae</taxon>
        <taxon>PACMAD clade</taxon>
        <taxon>Arundinoideae</taxon>
        <taxon>Arundineae</taxon>
        <taxon>Arundo</taxon>
    </lineage>
</organism>
<feature type="signal peptide" evidence="1">
    <location>
        <begin position="1"/>
        <end position="19"/>
    </location>
</feature>
<reference evidence="2" key="1">
    <citation type="submission" date="2014-09" db="EMBL/GenBank/DDBJ databases">
        <authorList>
            <person name="Magalhaes I.L.F."/>
            <person name="Oliveira U."/>
            <person name="Santos F.R."/>
            <person name="Vidigal T.H.D.A."/>
            <person name="Brescovit A.D."/>
            <person name="Santos A.J."/>
        </authorList>
    </citation>
    <scope>NUCLEOTIDE SEQUENCE</scope>
    <source>
        <tissue evidence="2">Shoot tissue taken approximately 20 cm above the soil surface</tissue>
    </source>
</reference>
<accession>A0A0A9FQZ0</accession>
<name>A0A0A9FQZ0_ARUDO</name>
<dbReference type="EMBL" id="GBRH01184262">
    <property type="protein sequence ID" value="JAE13634.1"/>
    <property type="molecule type" value="Transcribed_RNA"/>
</dbReference>
<feature type="chain" id="PRO_5002064774" evidence="1">
    <location>
        <begin position="20"/>
        <end position="30"/>
    </location>
</feature>
<proteinExistence type="predicted"/>
<sequence length="30" mass="3397">MHLILCLCLLFFAIHGLFADNSFLKTISNT</sequence>
<evidence type="ECO:0000256" key="1">
    <source>
        <dbReference type="SAM" id="SignalP"/>
    </source>
</evidence>
<keyword evidence="1" id="KW-0732">Signal</keyword>
<protein>
    <submittedName>
        <fullName evidence="2">Uncharacterized protein</fullName>
    </submittedName>
</protein>
<evidence type="ECO:0000313" key="2">
    <source>
        <dbReference type="EMBL" id="JAE13634.1"/>
    </source>
</evidence>
<reference evidence="2" key="2">
    <citation type="journal article" date="2015" name="Data Brief">
        <title>Shoot transcriptome of the giant reed, Arundo donax.</title>
        <authorList>
            <person name="Barrero R.A."/>
            <person name="Guerrero F.D."/>
            <person name="Moolhuijzen P."/>
            <person name="Goolsby J.A."/>
            <person name="Tidwell J."/>
            <person name="Bellgard S.E."/>
            <person name="Bellgard M.I."/>
        </authorList>
    </citation>
    <scope>NUCLEOTIDE SEQUENCE</scope>
    <source>
        <tissue evidence="2">Shoot tissue taken approximately 20 cm above the soil surface</tissue>
    </source>
</reference>
<dbReference type="AlphaFoldDB" id="A0A0A9FQZ0"/>